<comment type="similarity">
    <text evidence="1">Belongs to the UxaA family.</text>
</comment>
<evidence type="ECO:0000256" key="2">
    <source>
        <dbReference type="ARBA" id="ARBA00023239"/>
    </source>
</evidence>
<keyword evidence="2" id="KW-0456">Lyase</keyword>
<dbReference type="Gene3D" id="2.30.130.110">
    <property type="match status" value="1"/>
</dbReference>
<dbReference type="OrthoDB" id="9804574at2"/>
<dbReference type="Proteomes" id="UP000190541">
    <property type="component" value="Unassembled WGS sequence"/>
</dbReference>
<accession>A0A1T5C859</accession>
<sequence length="554" mass="60014">MKTDKQLFLQIHPADNVLVALQDLAPGTEVVFDGKRFSVVSGVKAKHKFTLEPLDEGGEIRMYGVLVGKTVRALPQGETITTENIHHAASPFELRERKLDWQQPDVSGFENQIFMGYHRSNGTVGTANYWLVIPLVFCENRNVLVMKRALEEKLGYSKRSRDYEPEVDQLIQLYRAGATVEDVLNADIAMGKAQGDGKRLFEHVDGVKFLNHEMGCGGTRIDSDALCGLLAGYITHPNVAGATVLSLGCQHAQASILREEIAKRDPHFDRPLYIFEQQLLGTETNLIQQALKHTFAGLMNANEQRRRPAPLSKLCIGLECGGSDGFSGISANPALGYVSDMLVAMGGSVILSEFPELCGVEQELSDRCVDEPTALRFMELMKTYHAKAEADGSGFYANPSPGNIRDGLITDAIKSAGAAKKGGTSPVTAVVDYPGVANKPGLNLLCTPGNDVESTTAEVAAGANVVLFTTGLGTPTGNPIAPVIKLATNTKLFERMPDIIDINCGTIIEGTETIEQVAHRILRFVIEVASGNVQPKAVQLGQDDFIPWRRGVSL</sequence>
<keyword evidence="5" id="KW-1185">Reference proteome</keyword>
<evidence type="ECO:0000313" key="4">
    <source>
        <dbReference type="EMBL" id="SKB55614.1"/>
    </source>
</evidence>
<dbReference type="Pfam" id="PF08666">
    <property type="entry name" value="SAF"/>
    <property type="match status" value="1"/>
</dbReference>
<dbReference type="EMBL" id="FUYS01000004">
    <property type="protein sequence ID" value="SKB55614.1"/>
    <property type="molecule type" value="Genomic_DNA"/>
</dbReference>
<dbReference type="STRING" id="623280.SAMN05660226_01952"/>
<dbReference type="Pfam" id="PF04295">
    <property type="entry name" value="GD_AH_second"/>
    <property type="match status" value="1"/>
</dbReference>
<keyword evidence="4" id="KW-0378">Hydrolase</keyword>
<dbReference type="Pfam" id="PF20629">
    <property type="entry name" value="GD_AH_C"/>
    <property type="match status" value="1"/>
</dbReference>
<dbReference type="PANTHER" id="PTHR30536:SF5">
    <property type="entry name" value="ALTRONATE DEHYDRATASE"/>
    <property type="match status" value="1"/>
</dbReference>
<dbReference type="RefSeq" id="WP_079716659.1">
    <property type="nucleotide sequence ID" value="NZ_FUYS01000004.1"/>
</dbReference>
<name>A0A1T5C859_9SPHI</name>
<dbReference type="CDD" id="cd11613">
    <property type="entry name" value="SAF_AH_GD"/>
    <property type="match status" value="1"/>
</dbReference>
<dbReference type="InterPro" id="IPR007392">
    <property type="entry name" value="GD_AH_second"/>
</dbReference>
<dbReference type="AlphaFoldDB" id="A0A1T5C859"/>
<dbReference type="GO" id="GO:0016829">
    <property type="term" value="F:lyase activity"/>
    <property type="evidence" value="ECO:0007669"/>
    <property type="project" value="UniProtKB-KW"/>
</dbReference>
<dbReference type="InterPro" id="IPR013974">
    <property type="entry name" value="SAF"/>
</dbReference>
<dbReference type="InterPro" id="IPR048332">
    <property type="entry name" value="GD_AH_C"/>
</dbReference>
<dbReference type="SMART" id="SM00858">
    <property type="entry name" value="SAF"/>
    <property type="match status" value="1"/>
</dbReference>
<dbReference type="GO" id="GO:0016787">
    <property type="term" value="F:hydrolase activity"/>
    <property type="evidence" value="ECO:0007669"/>
    <property type="project" value="UniProtKB-KW"/>
</dbReference>
<protein>
    <submittedName>
        <fullName evidence="4">Altronate hydrolase</fullName>
    </submittedName>
</protein>
<gene>
    <name evidence="4" type="ORF">SAMN05660226_01952</name>
</gene>
<evidence type="ECO:0000313" key="5">
    <source>
        <dbReference type="Proteomes" id="UP000190541"/>
    </source>
</evidence>
<dbReference type="PANTHER" id="PTHR30536">
    <property type="entry name" value="ALTRONATE/GALACTARATE DEHYDRATASE"/>
    <property type="match status" value="1"/>
</dbReference>
<reference evidence="4 5" key="1">
    <citation type="submission" date="2017-02" db="EMBL/GenBank/DDBJ databases">
        <authorList>
            <person name="Peterson S.W."/>
        </authorList>
    </citation>
    <scope>NUCLEOTIDE SEQUENCE [LARGE SCALE GENOMIC DNA]</scope>
    <source>
        <strain evidence="4 5">DSM 22899</strain>
    </source>
</reference>
<dbReference type="InterPro" id="IPR052172">
    <property type="entry name" value="UxaA_altronate/galactarate_dh"/>
</dbReference>
<evidence type="ECO:0000259" key="3">
    <source>
        <dbReference type="SMART" id="SM00858"/>
    </source>
</evidence>
<organism evidence="4 5">
    <name type="scientific">Parapedobacter luteus</name>
    <dbReference type="NCBI Taxonomy" id="623280"/>
    <lineage>
        <taxon>Bacteria</taxon>
        <taxon>Pseudomonadati</taxon>
        <taxon>Bacteroidota</taxon>
        <taxon>Sphingobacteriia</taxon>
        <taxon>Sphingobacteriales</taxon>
        <taxon>Sphingobacteriaceae</taxon>
        <taxon>Parapedobacter</taxon>
    </lineage>
</organism>
<dbReference type="InterPro" id="IPR044144">
    <property type="entry name" value="SAF_UxaA/GarD"/>
</dbReference>
<feature type="domain" description="SAF" evidence="3">
    <location>
        <begin position="15"/>
        <end position="86"/>
    </location>
</feature>
<evidence type="ECO:0000256" key="1">
    <source>
        <dbReference type="ARBA" id="ARBA00010986"/>
    </source>
</evidence>
<proteinExistence type="inferred from homology"/>
<dbReference type="GO" id="GO:0019698">
    <property type="term" value="P:D-galacturonate catabolic process"/>
    <property type="evidence" value="ECO:0007669"/>
    <property type="project" value="TreeGrafter"/>
</dbReference>